<comment type="caution">
    <text evidence="4">The sequence shown here is derived from an EMBL/GenBank/DDBJ whole genome shotgun (WGS) entry which is preliminary data.</text>
</comment>
<gene>
    <name evidence="4" type="ORF">SPF06_12695</name>
</gene>
<dbReference type="EMBL" id="JAYGGQ010000009">
    <property type="protein sequence ID" value="MEA5455583.1"/>
    <property type="molecule type" value="Genomic_DNA"/>
</dbReference>
<accession>A0ABU5T7B8</accession>
<protein>
    <submittedName>
        <fullName evidence="4">GNAT family N-acetyltransferase</fullName>
        <ecNumber evidence="4">2.3.1.-</ecNumber>
    </submittedName>
</protein>
<dbReference type="RefSeq" id="WP_323279442.1">
    <property type="nucleotide sequence ID" value="NZ_JAYGGQ010000009.1"/>
</dbReference>
<keyword evidence="2 4" id="KW-0012">Acyltransferase</keyword>
<name>A0ABU5T7B8_9MICC</name>
<dbReference type="Gene3D" id="3.40.630.30">
    <property type="match status" value="1"/>
</dbReference>
<dbReference type="InterPro" id="IPR016181">
    <property type="entry name" value="Acyl_CoA_acyltransferase"/>
</dbReference>
<keyword evidence="5" id="KW-1185">Reference proteome</keyword>
<dbReference type="GO" id="GO:0016746">
    <property type="term" value="F:acyltransferase activity"/>
    <property type="evidence" value="ECO:0007669"/>
    <property type="project" value="UniProtKB-KW"/>
</dbReference>
<dbReference type="PANTHER" id="PTHR43877">
    <property type="entry name" value="AMINOALKYLPHOSPHONATE N-ACETYLTRANSFERASE-RELATED-RELATED"/>
    <property type="match status" value="1"/>
</dbReference>
<evidence type="ECO:0000259" key="3">
    <source>
        <dbReference type="PROSITE" id="PS51186"/>
    </source>
</evidence>
<feature type="domain" description="N-acetyltransferase" evidence="3">
    <location>
        <begin position="181"/>
        <end position="331"/>
    </location>
</feature>
<reference evidence="4 5" key="1">
    <citation type="submission" date="2023-12" db="EMBL/GenBank/DDBJ databases">
        <title>Sinomonas terricola sp. nov, isolated from litchi orchard soil in Guangdong, PR China.</title>
        <authorList>
            <person name="Jiaxin W."/>
            <person name="Yang Z."/>
            <person name="Honghui Z."/>
        </authorList>
    </citation>
    <scope>NUCLEOTIDE SEQUENCE [LARGE SCALE GENOMIC DNA]</scope>
    <source>
        <strain evidence="4 5">JGH33</strain>
    </source>
</reference>
<organism evidence="4 5">
    <name type="scientific">Sinomonas terricola</name>
    <dbReference type="NCBI Taxonomy" id="3110330"/>
    <lineage>
        <taxon>Bacteria</taxon>
        <taxon>Bacillati</taxon>
        <taxon>Actinomycetota</taxon>
        <taxon>Actinomycetes</taxon>
        <taxon>Micrococcales</taxon>
        <taxon>Micrococcaceae</taxon>
        <taxon>Sinomonas</taxon>
    </lineage>
</organism>
<evidence type="ECO:0000256" key="2">
    <source>
        <dbReference type="ARBA" id="ARBA00023315"/>
    </source>
</evidence>
<dbReference type="InterPro" id="IPR050832">
    <property type="entry name" value="Bact_Acetyltransf"/>
</dbReference>
<dbReference type="CDD" id="cd04301">
    <property type="entry name" value="NAT_SF"/>
    <property type="match status" value="1"/>
</dbReference>
<proteinExistence type="predicted"/>
<dbReference type="Pfam" id="PF00583">
    <property type="entry name" value="Acetyltransf_1"/>
    <property type="match status" value="1"/>
</dbReference>
<feature type="domain" description="N-acetyltransferase" evidence="3">
    <location>
        <begin position="3"/>
        <end position="165"/>
    </location>
</feature>
<dbReference type="EC" id="2.3.1.-" evidence="4"/>
<keyword evidence="1 4" id="KW-0808">Transferase</keyword>
<evidence type="ECO:0000313" key="4">
    <source>
        <dbReference type="EMBL" id="MEA5455583.1"/>
    </source>
</evidence>
<evidence type="ECO:0000313" key="5">
    <source>
        <dbReference type="Proteomes" id="UP001304769"/>
    </source>
</evidence>
<dbReference type="PROSITE" id="PS51186">
    <property type="entry name" value="GNAT"/>
    <property type="match status" value="2"/>
</dbReference>
<dbReference type="SUPFAM" id="SSF55729">
    <property type="entry name" value="Acyl-CoA N-acyltransferases (Nat)"/>
    <property type="match status" value="2"/>
</dbReference>
<sequence length="337" mass="35862">MSIVWKPIEPSDTPSWAELSNLLATADGSDEHYAPEDLAEELEEPGVDPILDTLGGWEGRDMVAYGQLRVGAGLRDGIAKAFLGGGVHPGWRGRGLGRAVMDWIEPRAAQLAGTRHPGAPGLLSVWAGTPGSASSRLAAARGYRPARYLQDLQLDLADWSPQLTDLGHSGGLRRHATGPGVPFDVADGDLAEGTRRAHNEAFAQHRGTTERDQGLWAAQLSGSTFRPELSRVALSTDGALAPRDAVDGYVLCGEYVPGELYVCFVGTRRRARGRGVATGLLVDVLTAAKEEGFRVAALGVDAESPLGGVGLYERIGFRRVRTDVVYEKPLAAHAEIA</sequence>
<evidence type="ECO:0000256" key="1">
    <source>
        <dbReference type="ARBA" id="ARBA00022679"/>
    </source>
</evidence>
<dbReference type="Proteomes" id="UP001304769">
    <property type="component" value="Unassembled WGS sequence"/>
</dbReference>
<dbReference type="InterPro" id="IPR000182">
    <property type="entry name" value="GNAT_dom"/>
</dbReference>